<organism evidence="3 4">
    <name type="scientific">Saccoglossus kowalevskii</name>
    <name type="common">Acorn worm</name>
    <dbReference type="NCBI Taxonomy" id="10224"/>
    <lineage>
        <taxon>Eukaryota</taxon>
        <taxon>Metazoa</taxon>
        <taxon>Hemichordata</taxon>
        <taxon>Enteropneusta</taxon>
        <taxon>Harrimaniidae</taxon>
        <taxon>Saccoglossus</taxon>
    </lineage>
</organism>
<keyword evidence="2" id="KW-0472">Membrane</keyword>
<protein>
    <submittedName>
        <fullName evidence="4">Uncharacterized protein LOC100375355</fullName>
    </submittedName>
</protein>
<keyword evidence="3" id="KW-1185">Reference proteome</keyword>
<dbReference type="Proteomes" id="UP000694865">
    <property type="component" value="Unplaced"/>
</dbReference>
<feature type="transmembrane region" description="Helical" evidence="2">
    <location>
        <begin position="139"/>
        <end position="161"/>
    </location>
</feature>
<dbReference type="RefSeq" id="XP_002731567.1">
    <property type="nucleotide sequence ID" value="XM_002731521.1"/>
</dbReference>
<feature type="compositionally biased region" description="Gly residues" evidence="1">
    <location>
        <begin position="36"/>
        <end position="45"/>
    </location>
</feature>
<gene>
    <name evidence="4" type="primary">LOC100375355</name>
</gene>
<keyword evidence="2" id="KW-0812">Transmembrane</keyword>
<evidence type="ECO:0000313" key="3">
    <source>
        <dbReference type="Proteomes" id="UP000694865"/>
    </source>
</evidence>
<accession>A0ABM0GK10</accession>
<evidence type="ECO:0000313" key="4">
    <source>
        <dbReference type="RefSeq" id="XP_002731567.1"/>
    </source>
</evidence>
<name>A0ABM0GK10_SACKO</name>
<proteinExistence type="predicted"/>
<feature type="compositionally biased region" description="Basic residues" evidence="1">
    <location>
        <begin position="95"/>
        <end position="112"/>
    </location>
</feature>
<evidence type="ECO:0000256" key="1">
    <source>
        <dbReference type="SAM" id="MobiDB-lite"/>
    </source>
</evidence>
<feature type="region of interest" description="Disordered" evidence="1">
    <location>
        <begin position="31"/>
        <end position="63"/>
    </location>
</feature>
<sequence length="276" mass="28957">MADQHILDMEPVGTTGANVGALASTAAPLSGTPSGSLGGMVGGGDDPLSGIDAPDTPGDQLKDILDNEDFDELLKDKKPRDVIEDLKDKIAKLKKKFKGKGKRGKGKNKKKGLPFANKGTGKTGRGTPKRRPKPSPLTVVALMTSMVGLGAVVGMTGVVYAPETDLTNSTGLQTTWMPPRTTENVTPLNVITIHEQSTIKGSGTTGSFGTTTEGDVITGGGIRWRSDKRCGPGFLLPWGAPAECDPNSIDFCCSGSGRCGHRYIQCFCSTCIDYRG</sequence>
<reference evidence="4" key="1">
    <citation type="submission" date="2025-08" db="UniProtKB">
        <authorList>
            <consortium name="RefSeq"/>
        </authorList>
    </citation>
    <scope>IDENTIFICATION</scope>
    <source>
        <tissue evidence="4">Testes</tissue>
    </source>
</reference>
<feature type="region of interest" description="Disordered" evidence="1">
    <location>
        <begin position="95"/>
        <end position="136"/>
    </location>
</feature>
<evidence type="ECO:0000256" key="2">
    <source>
        <dbReference type="SAM" id="Phobius"/>
    </source>
</evidence>
<keyword evidence="2" id="KW-1133">Transmembrane helix</keyword>
<dbReference type="GeneID" id="100375355"/>